<dbReference type="Proteomes" id="UP001055172">
    <property type="component" value="Unassembled WGS sequence"/>
</dbReference>
<proteinExistence type="predicted"/>
<name>A0AA37M0Y8_9PEZI</name>
<dbReference type="SUPFAM" id="SSF55681">
    <property type="entry name" value="Class II aaRS and biotin synthetases"/>
    <property type="match status" value="1"/>
</dbReference>
<feature type="domain" description="Aminoacyl-tRNA synthetase class II (D/K/N)" evidence="5">
    <location>
        <begin position="33"/>
        <end position="144"/>
    </location>
</feature>
<dbReference type="InterPro" id="IPR004364">
    <property type="entry name" value="Aa-tRNA-synt_II"/>
</dbReference>
<dbReference type="Pfam" id="PF00152">
    <property type="entry name" value="tRNA-synt_2"/>
    <property type="match status" value="1"/>
</dbReference>
<dbReference type="GO" id="GO:0006422">
    <property type="term" value="P:aspartyl-tRNA aminoacylation"/>
    <property type="evidence" value="ECO:0007669"/>
    <property type="project" value="InterPro"/>
</dbReference>
<dbReference type="PANTHER" id="PTHR43450:SF4">
    <property type="entry name" value="ASPARTATE--TRNA LIGASE"/>
    <property type="match status" value="1"/>
</dbReference>
<evidence type="ECO:0000256" key="1">
    <source>
        <dbReference type="ARBA" id="ARBA00022490"/>
    </source>
</evidence>
<dbReference type="GO" id="GO:0005524">
    <property type="term" value="F:ATP binding"/>
    <property type="evidence" value="ECO:0007669"/>
    <property type="project" value="InterPro"/>
</dbReference>
<dbReference type="GO" id="GO:0005829">
    <property type="term" value="C:cytosol"/>
    <property type="evidence" value="ECO:0007669"/>
    <property type="project" value="TreeGrafter"/>
</dbReference>
<evidence type="ECO:0000259" key="5">
    <source>
        <dbReference type="Pfam" id="PF00152"/>
    </source>
</evidence>
<dbReference type="GO" id="GO:0017101">
    <property type="term" value="C:aminoacyl-tRNA synthetase multienzyme complex"/>
    <property type="evidence" value="ECO:0007669"/>
    <property type="project" value="TreeGrafter"/>
</dbReference>
<dbReference type="PANTHER" id="PTHR43450">
    <property type="entry name" value="ASPARTYL-TRNA SYNTHETASE"/>
    <property type="match status" value="1"/>
</dbReference>
<organism evidence="6 7">
    <name type="scientific">Colletotrichum liriopes</name>
    <dbReference type="NCBI Taxonomy" id="708192"/>
    <lineage>
        <taxon>Eukaryota</taxon>
        <taxon>Fungi</taxon>
        <taxon>Dikarya</taxon>
        <taxon>Ascomycota</taxon>
        <taxon>Pezizomycotina</taxon>
        <taxon>Sordariomycetes</taxon>
        <taxon>Hypocreomycetidae</taxon>
        <taxon>Glomerellales</taxon>
        <taxon>Glomerellaceae</taxon>
        <taxon>Colletotrichum</taxon>
        <taxon>Colletotrichum spaethianum species complex</taxon>
    </lineage>
</organism>
<keyword evidence="4" id="KW-0067">ATP-binding</keyword>
<evidence type="ECO:0000313" key="6">
    <source>
        <dbReference type="EMBL" id="GJC90926.1"/>
    </source>
</evidence>
<comment type="caution">
    <text evidence="6">The sequence shown here is derived from an EMBL/GenBank/DDBJ whole genome shotgun (WGS) entry which is preliminary data.</text>
</comment>
<evidence type="ECO:0000313" key="7">
    <source>
        <dbReference type="Proteomes" id="UP001055172"/>
    </source>
</evidence>
<dbReference type="GO" id="GO:0004815">
    <property type="term" value="F:aspartate-tRNA ligase activity"/>
    <property type="evidence" value="ECO:0007669"/>
    <property type="project" value="InterPro"/>
</dbReference>
<protein>
    <submittedName>
        <fullName evidence="6">Aspartate--tRNA ligase, cytoplasmic</fullName>
    </submittedName>
</protein>
<dbReference type="InterPro" id="IPR045864">
    <property type="entry name" value="aa-tRNA-synth_II/BPL/LPL"/>
</dbReference>
<dbReference type="InterPro" id="IPR004523">
    <property type="entry name" value="Asp-tRNA_synthase_2"/>
</dbReference>
<accession>A0AA37M0Y8</accession>
<dbReference type="GO" id="GO:0003723">
    <property type="term" value="F:RNA binding"/>
    <property type="evidence" value="ECO:0007669"/>
    <property type="project" value="TreeGrafter"/>
</dbReference>
<sequence length="150" mass="16905">MQVNFEDDFTPEEEAALGRLLSSNKSHLGPPTDVFVITHFPRHLRSCNVYPSDDGRSTYSFDVIMRGQEVLTGYQLLHSHEELRSSFAARAHPIDPDSPEWRPFVAAHETGMPPWGGFGMGLNRFVQAFLGLNDIREASLLPRNSARLRP</sequence>
<dbReference type="AlphaFoldDB" id="A0AA37M0Y8"/>
<evidence type="ECO:0000256" key="4">
    <source>
        <dbReference type="ARBA" id="ARBA00022840"/>
    </source>
</evidence>
<evidence type="ECO:0000256" key="3">
    <source>
        <dbReference type="ARBA" id="ARBA00022741"/>
    </source>
</evidence>
<dbReference type="EMBL" id="BPPX01000063">
    <property type="protein sequence ID" value="GJC90926.1"/>
    <property type="molecule type" value="Genomic_DNA"/>
</dbReference>
<keyword evidence="7" id="KW-1185">Reference proteome</keyword>
<reference evidence="6 7" key="1">
    <citation type="submission" date="2021-07" db="EMBL/GenBank/DDBJ databases">
        <title>Genome data of Colletotrichum spaethianum.</title>
        <authorList>
            <person name="Utami Y.D."/>
            <person name="Hiruma K."/>
        </authorList>
    </citation>
    <scope>NUCLEOTIDE SEQUENCE [LARGE SCALE GENOMIC DNA]</scope>
    <source>
        <strain evidence="6 7">MAFF 242679</strain>
    </source>
</reference>
<keyword evidence="2 6" id="KW-0436">Ligase</keyword>
<dbReference type="Gene3D" id="3.30.930.10">
    <property type="entry name" value="Bira Bifunctional Protein, Domain 2"/>
    <property type="match status" value="1"/>
</dbReference>
<gene>
    <name evidence="6" type="ORF">ColLi_13764</name>
</gene>
<keyword evidence="1" id="KW-0963">Cytoplasm</keyword>
<keyword evidence="3" id="KW-0547">Nucleotide-binding</keyword>
<evidence type="ECO:0000256" key="2">
    <source>
        <dbReference type="ARBA" id="ARBA00022598"/>
    </source>
</evidence>